<dbReference type="GO" id="GO:0046983">
    <property type="term" value="F:protein dimerization activity"/>
    <property type="evidence" value="ECO:0007669"/>
    <property type="project" value="InterPro"/>
</dbReference>
<evidence type="ECO:0000256" key="5">
    <source>
        <dbReference type="SAM" id="MobiDB-lite"/>
    </source>
</evidence>
<keyword evidence="3" id="KW-0804">Transcription</keyword>
<keyword evidence="2" id="KW-0805">Transcription regulation</keyword>
<dbReference type="AlphaFoldDB" id="A0A4Y7LCM4"/>
<feature type="region of interest" description="Disordered" evidence="5">
    <location>
        <begin position="93"/>
        <end position="155"/>
    </location>
</feature>
<name>A0A4Y7LCM4_PAPSO</name>
<dbReference type="PROSITE" id="PS50888">
    <property type="entry name" value="BHLH"/>
    <property type="match status" value="1"/>
</dbReference>
<feature type="compositionally biased region" description="Low complexity" evidence="5">
    <location>
        <begin position="109"/>
        <end position="120"/>
    </location>
</feature>
<accession>A0A4Y7LCM4</accession>
<evidence type="ECO:0000256" key="1">
    <source>
        <dbReference type="ARBA" id="ARBA00004123"/>
    </source>
</evidence>
<protein>
    <recommendedName>
        <fullName evidence="6">BHLH domain-containing protein</fullName>
    </recommendedName>
</protein>
<evidence type="ECO:0000313" key="8">
    <source>
        <dbReference type="Proteomes" id="UP000316621"/>
    </source>
</evidence>
<evidence type="ECO:0000256" key="4">
    <source>
        <dbReference type="ARBA" id="ARBA00023242"/>
    </source>
</evidence>
<evidence type="ECO:0000256" key="2">
    <source>
        <dbReference type="ARBA" id="ARBA00023015"/>
    </source>
</evidence>
<dbReference type="SUPFAM" id="SSF47459">
    <property type="entry name" value="HLH, helix-loop-helix DNA-binding domain"/>
    <property type="match status" value="1"/>
</dbReference>
<dbReference type="GO" id="GO:0003700">
    <property type="term" value="F:DNA-binding transcription factor activity"/>
    <property type="evidence" value="ECO:0007669"/>
    <property type="project" value="TreeGrafter"/>
</dbReference>
<dbReference type="EMBL" id="CM010724">
    <property type="protein sequence ID" value="RZC82031.1"/>
    <property type="molecule type" value="Genomic_DNA"/>
</dbReference>
<keyword evidence="8" id="KW-1185">Reference proteome</keyword>
<dbReference type="InterPro" id="IPR036638">
    <property type="entry name" value="HLH_DNA-bd_sf"/>
</dbReference>
<gene>
    <name evidence="7" type="ORF">C5167_044607</name>
</gene>
<proteinExistence type="predicted"/>
<dbReference type="PANTHER" id="PTHR12565">
    <property type="entry name" value="STEROL REGULATORY ELEMENT-BINDING PROTEIN"/>
    <property type="match status" value="1"/>
</dbReference>
<dbReference type="Gramene" id="RZC82031">
    <property type="protein sequence ID" value="RZC82031"/>
    <property type="gene ID" value="C5167_044607"/>
</dbReference>
<feature type="compositionally biased region" description="Basic residues" evidence="5">
    <location>
        <begin position="130"/>
        <end position="145"/>
    </location>
</feature>
<evidence type="ECO:0000256" key="3">
    <source>
        <dbReference type="ARBA" id="ARBA00023163"/>
    </source>
</evidence>
<dbReference type="InterPro" id="IPR011598">
    <property type="entry name" value="bHLH_dom"/>
</dbReference>
<feature type="domain" description="BHLH" evidence="6">
    <location>
        <begin position="200"/>
        <end position="250"/>
    </location>
</feature>
<reference evidence="7 8" key="1">
    <citation type="journal article" date="2018" name="Science">
        <title>The opium poppy genome and morphinan production.</title>
        <authorList>
            <person name="Guo L."/>
            <person name="Winzer T."/>
            <person name="Yang X."/>
            <person name="Li Y."/>
            <person name="Ning Z."/>
            <person name="He Z."/>
            <person name="Teodor R."/>
            <person name="Lu Y."/>
            <person name="Bowser T.A."/>
            <person name="Graham I.A."/>
            <person name="Ye K."/>
        </authorList>
    </citation>
    <scope>NUCLEOTIDE SEQUENCE [LARGE SCALE GENOMIC DNA]</scope>
    <source>
        <strain evidence="8">cv. HN1</strain>
        <tissue evidence="7">Leaves</tissue>
    </source>
</reference>
<evidence type="ECO:0000259" key="6">
    <source>
        <dbReference type="PROSITE" id="PS50888"/>
    </source>
</evidence>
<dbReference type="Proteomes" id="UP000316621">
    <property type="component" value="Chromosome 10"/>
</dbReference>
<dbReference type="GO" id="GO:0005634">
    <property type="term" value="C:nucleus"/>
    <property type="evidence" value="ECO:0007669"/>
    <property type="project" value="UniProtKB-SubCell"/>
</dbReference>
<comment type="subcellular location">
    <subcellularLocation>
        <location evidence="1">Nucleus</location>
    </subcellularLocation>
</comment>
<organism evidence="7 8">
    <name type="scientific">Papaver somniferum</name>
    <name type="common">Opium poppy</name>
    <dbReference type="NCBI Taxonomy" id="3469"/>
    <lineage>
        <taxon>Eukaryota</taxon>
        <taxon>Viridiplantae</taxon>
        <taxon>Streptophyta</taxon>
        <taxon>Embryophyta</taxon>
        <taxon>Tracheophyta</taxon>
        <taxon>Spermatophyta</taxon>
        <taxon>Magnoliopsida</taxon>
        <taxon>Ranunculales</taxon>
        <taxon>Papaveraceae</taxon>
        <taxon>Papaveroideae</taxon>
        <taxon>Papaver</taxon>
    </lineage>
</organism>
<dbReference type="OMA" id="HAIPGHE"/>
<dbReference type="InterPro" id="IPR024097">
    <property type="entry name" value="bHLH_ZIP_TF"/>
</dbReference>
<keyword evidence="4" id="KW-0539">Nucleus</keyword>
<dbReference type="PANTHER" id="PTHR12565:SF184">
    <property type="entry name" value="BHLH TRANSCRIPTION FACTOR"/>
    <property type="match status" value="1"/>
</dbReference>
<sequence>MAEFTANLQCYMPTLPYLDMESNIELMNQFSELNPNVLQNNSKLGLQSFMNSTVYCDEYSFAHQEQAAFPVLNNSVDNTQVLFQSESSSAVPIAHQSTVSNKKRKSIADTDGSSGNSSTLGGLGGENESHKRKNGVGTKGKKGKNNGKDADILPKEVIHVRARRGQATDSHSLAERNPNFSFLQIVLKTYLQPWLLPGAINNAYFYACLPVRREKINERLRCLQHLVPGCYKTMGMSVMLDEIIKYVQSLQNQIEFLSMKLTAASTFFDFNLDMESPHTFQGTYDAQEIERMLLNREEGYGGLSRTQVPTFPL</sequence>
<dbReference type="Gene3D" id="4.10.280.10">
    <property type="entry name" value="Helix-loop-helix DNA-binding domain"/>
    <property type="match status" value="1"/>
</dbReference>
<evidence type="ECO:0000313" key="7">
    <source>
        <dbReference type="EMBL" id="RZC82031.1"/>
    </source>
</evidence>
<feature type="compositionally biased region" description="Basic and acidic residues" evidence="5">
    <location>
        <begin position="146"/>
        <end position="155"/>
    </location>
</feature>